<name>A0A1G2F6H9_9BACT</name>
<dbReference type="EMBL" id="MHMW01000028">
    <property type="protein sequence ID" value="OGZ33649.1"/>
    <property type="molecule type" value="Genomic_DNA"/>
</dbReference>
<dbReference type="InterPro" id="IPR039564">
    <property type="entry name" value="Peptidase_C39-like"/>
</dbReference>
<dbReference type="Gene3D" id="3.90.70.10">
    <property type="entry name" value="Cysteine proteinases"/>
    <property type="match status" value="1"/>
</dbReference>
<evidence type="ECO:0000259" key="1">
    <source>
        <dbReference type="Pfam" id="PF13529"/>
    </source>
</evidence>
<dbReference type="Proteomes" id="UP000179099">
    <property type="component" value="Unassembled WGS sequence"/>
</dbReference>
<organism evidence="2 3">
    <name type="scientific">Candidatus Portnoybacteria bacterium RBG_19FT_COMBO_36_7</name>
    <dbReference type="NCBI Taxonomy" id="1801992"/>
    <lineage>
        <taxon>Bacteria</taxon>
        <taxon>Candidatus Portnoyibacteriota</taxon>
    </lineage>
</organism>
<comment type="caution">
    <text evidence="2">The sequence shown here is derived from an EMBL/GenBank/DDBJ whole genome shotgun (WGS) entry which is preliminary data.</text>
</comment>
<evidence type="ECO:0000313" key="2">
    <source>
        <dbReference type="EMBL" id="OGZ33649.1"/>
    </source>
</evidence>
<evidence type="ECO:0000313" key="3">
    <source>
        <dbReference type="Proteomes" id="UP000179099"/>
    </source>
</evidence>
<dbReference type="AlphaFoldDB" id="A0A1G2F6H9"/>
<feature type="domain" description="Peptidase C39-like" evidence="1">
    <location>
        <begin position="64"/>
        <end position="209"/>
    </location>
</feature>
<gene>
    <name evidence="2" type="ORF">A2Y98_01815</name>
</gene>
<accession>A0A1G2F6H9</accession>
<dbReference type="STRING" id="1801992.A2Y98_01815"/>
<dbReference type="Pfam" id="PF13529">
    <property type="entry name" value="Peptidase_C39_2"/>
    <property type="match status" value="1"/>
</dbReference>
<sequence length="251" mass="28261">MDFKKNKLFFIIVGLAFLAAGVLTLSFYYRQKIAGNAGKEAAENNAAENDALKPAQNFPGQIYLDVPFTPQAPFGNWEDVRQDNGCEEACLLMAMAWVNDKKITPEEALKEILAMVDFQLENYGHFHDTSAQDTFKLLKEYFKYENAFIQFDIGAKDIKNQLAGGNLVIVPIDGSKVNNPFYTPPGPDQHKILIRGYEDATGEFITNDPGTSRGEGYRYKYEILESALMDYKSGFHEIIDEIKTAMIVVKK</sequence>
<protein>
    <recommendedName>
        <fullName evidence="1">Peptidase C39-like domain-containing protein</fullName>
    </recommendedName>
</protein>
<proteinExistence type="predicted"/>
<reference evidence="2 3" key="1">
    <citation type="journal article" date="2016" name="Nat. Commun.">
        <title>Thousands of microbial genomes shed light on interconnected biogeochemical processes in an aquifer system.</title>
        <authorList>
            <person name="Anantharaman K."/>
            <person name="Brown C.T."/>
            <person name="Hug L.A."/>
            <person name="Sharon I."/>
            <person name="Castelle C.J."/>
            <person name="Probst A.J."/>
            <person name="Thomas B.C."/>
            <person name="Singh A."/>
            <person name="Wilkins M.J."/>
            <person name="Karaoz U."/>
            <person name="Brodie E.L."/>
            <person name="Williams K.H."/>
            <person name="Hubbard S.S."/>
            <person name="Banfield J.F."/>
        </authorList>
    </citation>
    <scope>NUCLEOTIDE SEQUENCE [LARGE SCALE GENOMIC DNA]</scope>
</reference>